<feature type="domain" description="F-box associated beta-propeller type 3" evidence="1">
    <location>
        <begin position="42"/>
        <end position="296"/>
    </location>
</feature>
<proteinExistence type="predicted"/>
<gene>
    <name evidence="2" type="ORF">A4A49_51579</name>
</gene>
<dbReference type="Pfam" id="PF08268">
    <property type="entry name" value="FBA_3"/>
    <property type="match status" value="1"/>
</dbReference>
<dbReference type="PANTHER" id="PTHR31111">
    <property type="entry name" value="BNAA05G37150D PROTEIN-RELATED"/>
    <property type="match status" value="1"/>
</dbReference>
<dbReference type="Gramene" id="OIT01061">
    <property type="protein sequence ID" value="OIT01061"/>
    <property type="gene ID" value="A4A49_51579"/>
</dbReference>
<protein>
    <recommendedName>
        <fullName evidence="1">F-box associated beta-propeller type 3 domain-containing protein</fullName>
    </recommendedName>
</protein>
<evidence type="ECO:0000313" key="2">
    <source>
        <dbReference type="EMBL" id="OIT01061.1"/>
    </source>
</evidence>
<dbReference type="AlphaFoldDB" id="A0A1J6I7P9"/>
<organism evidence="2 3">
    <name type="scientific">Nicotiana attenuata</name>
    <name type="common">Coyote tobacco</name>
    <dbReference type="NCBI Taxonomy" id="49451"/>
    <lineage>
        <taxon>Eukaryota</taxon>
        <taxon>Viridiplantae</taxon>
        <taxon>Streptophyta</taxon>
        <taxon>Embryophyta</taxon>
        <taxon>Tracheophyta</taxon>
        <taxon>Spermatophyta</taxon>
        <taxon>Magnoliopsida</taxon>
        <taxon>eudicotyledons</taxon>
        <taxon>Gunneridae</taxon>
        <taxon>Pentapetalae</taxon>
        <taxon>asterids</taxon>
        <taxon>lamiids</taxon>
        <taxon>Solanales</taxon>
        <taxon>Solanaceae</taxon>
        <taxon>Nicotianoideae</taxon>
        <taxon>Nicotianeae</taxon>
        <taxon>Nicotiana</taxon>
    </lineage>
</organism>
<dbReference type="EMBL" id="MJEQ01037189">
    <property type="protein sequence ID" value="OIT01061.1"/>
    <property type="molecule type" value="Genomic_DNA"/>
</dbReference>
<dbReference type="NCBIfam" id="TIGR01640">
    <property type="entry name" value="F_box_assoc_1"/>
    <property type="match status" value="1"/>
</dbReference>
<dbReference type="InterPro" id="IPR017451">
    <property type="entry name" value="F-box-assoc_interact_dom"/>
</dbReference>
<evidence type="ECO:0000259" key="1">
    <source>
        <dbReference type="Pfam" id="PF08268"/>
    </source>
</evidence>
<sequence>MESKTELVIQSGLGTWHKKTKLINIGQELECESRDLGINQLRNIHSTCDGFLLMNEPRNDGKLQVINPATKFCLTIPKCPSGCQHTACSAALGFDSSTKQYKIVHVMTDSYGFEIFNLSSGDEHWKRVSGPWEDLNDRPFNPVKFCWKDPVSINGRILHWYVDSSEYIISMQVNEARFSRTYLPTRGKTNNYGLAQLGEFLSFINCDSGITIDVWILEDFLGRVWSKKHTIVAELTNYICPYKSARQYERTMPKLRQLVAVAWARNGEVLILKHKKISSVYIYDTKSRAMKKFDNNMGNLESFVPHKDSLFDNNLLGIKA</sequence>
<dbReference type="OMA" id="RSENGEW"/>
<name>A0A1J6I7P9_NICAT</name>
<comment type="caution">
    <text evidence="2">The sequence shown here is derived from an EMBL/GenBank/DDBJ whole genome shotgun (WGS) entry which is preliminary data.</text>
</comment>
<dbReference type="InterPro" id="IPR013187">
    <property type="entry name" value="F-box-assoc_dom_typ3"/>
</dbReference>
<keyword evidence="3" id="KW-1185">Reference proteome</keyword>
<dbReference type="PANTHER" id="PTHR31111:SF139">
    <property type="entry name" value="F-BOX ASSOCIATED DOMAIN-CONTAINING PROTEIN"/>
    <property type="match status" value="1"/>
</dbReference>
<accession>A0A1J6I7P9</accession>
<reference evidence="2" key="1">
    <citation type="submission" date="2016-11" db="EMBL/GenBank/DDBJ databases">
        <title>The genome of Nicotiana attenuata.</title>
        <authorList>
            <person name="Xu S."/>
            <person name="Brockmoeller T."/>
            <person name="Gaquerel E."/>
            <person name="Navarro A."/>
            <person name="Kuhl H."/>
            <person name="Gase K."/>
            <person name="Ling Z."/>
            <person name="Zhou W."/>
            <person name="Kreitzer C."/>
            <person name="Stanke M."/>
            <person name="Tang H."/>
            <person name="Lyons E."/>
            <person name="Pandey P."/>
            <person name="Pandey S.P."/>
            <person name="Timmermann B."/>
            <person name="Baldwin I.T."/>
        </authorList>
    </citation>
    <scope>NUCLEOTIDE SEQUENCE [LARGE SCALE GENOMIC DNA]</scope>
    <source>
        <strain evidence="2">UT</strain>
    </source>
</reference>
<dbReference type="Proteomes" id="UP000187609">
    <property type="component" value="Unassembled WGS sequence"/>
</dbReference>
<evidence type="ECO:0000313" key="3">
    <source>
        <dbReference type="Proteomes" id="UP000187609"/>
    </source>
</evidence>